<gene>
    <name evidence="9" type="ORF">P9271_17840</name>
</gene>
<keyword evidence="6" id="KW-0449">Lipoprotein</keyword>
<evidence type="ECO:0000256" key="5">
    <source>
        <dbReference type="ARBA" id="ARBA00023136"/>
    </source>
</evidence>
<evidence type="ECO:0000256" key="7">
    <source>
        <dbReference type="SAM" id="SignalP"/>
    </source>
</evidence>
<dbReference type="CDD" id="cd06353">
    <property type="entry name" value="PBP1_Med-like"/>
    <property type="match status" value="1"/>
</dbReference>
<keyword evidence="10" id="KW-1185">Reference proteome</keyword>
<evidence type="ECO:0000313" key="9">
    <source>
        <dbReference type="EMBL" id="MED4403174.1"/>
    </source>
</evidence>
<keyword evidence="5" id="KW-0472">Membrane</keyword>
<proteinExistence type="inferred from homology"/>
<dbReference type="PANTHER" id="PTHR34296:SF2">
    <property type="entry name" value="ABC TRANSPORTER GUANOSINE-BINDING PROTEIN NUPN"/>
    <property type="match status" value="1"/>
</dbReference>
<keyword evidence="4 7" id="KW-0732">Signal</keyword>
<evidence type="ECO:0000256" key="6">
    <source>
        <dbReference type="ARBA" id="ARBA00023288"/>
    </source>
</evidence>
<dbReference type="InterPro" id="IPR050957">
    <property type="entry name" value="BMP_lipoprotein"/>
</dbReference>
<protein>
    <submittedName>
        <fullName evidence="9">BMP family ABC transporter substrate-binding protein</fullName>
    </submittedName>
</protein>
<dbReference type="EMBL" id="JARTFS010000013">
    <property type="protein sequence ID" value="MED4403174.1"/>
    <property type="molecule type" value="Genomic_DNA"/>
</dbReference>
<evidence type="ECO:0000256" key="3">
    <source>
        <dbReference type="ARBA" id="ARBA00022475"/>
    </source>
</evidence>
<comment type="similarity">
    <text evidence="2">Belongs to the BMP lipoprotein family.</text>
</comment>
<feature type="domain" description="ABC transporter substrate-binding protein PnrA-like" evidence="8">
    <location>
        <begin position="29"/>
        <end position="315"/>
    </location>
</feature>
<evidence type="ECO:0000256" key="2">
    <source>
        <dbReference type="ARBA" id="ARBA00008610"/>
    </source>
</evidence>
<dbReference type="PROSITE" id="PS51257">
    <property type="entry name" value="PROKAR_LIPOPROTEIN"/>
    <property type="match status" value="1"/>
</dbReference>
<organism evidence="9 10">
    <name type="scientific">Metabacillus fastidiosus</name>
    <dbReference type="NCBI Taxonomy" id="1458"/>
    <lineage>
        <taxon>Bacteria</taxon>
        <taxon>Bacillati</taxon>
        <taxon>Bacillota</taxon>
        <taxon>Bacilli</taxon>
        <taxon>Bacillales</taxon>
        <taxon>Bacillaceae</taxon>
        <taxon>Metabacillus</taxon>
    </lineage>
</organism>
<evidence type="ECO:0000256" key="4">
    <source>
        <dbReference type="ARBA" id="ARBA00022729"/>
    </source>
</evidence>
<dbReference type="RefSeq" id="WP_066224554.1">
    <property type="nucleotide sequence ID" value="NZ_JARTFQ010000004.1"/>
</dbReference>
<accession>A0ABU6P1E4</accession>
<dbReference type="SUPFAM" id="SSF53822">
    <property type="entry name" value="Periplasmic binding protein-like I"/>
    <property type="match status" value="1"/>
</dbReference>
<reference evidence="9 10" key="1">
    <citation type="submission" date="2023-03" db="EMBL/GenBank/DDBJ databases">
        <title>Bacillus Genome Sequencing.</title>
        <authorList>
            <person name="Dunlap C."/>
        </authorList>
    </citation>
    <scope>NUCLEOTIDE SEQUENCE [LARGE SCALE GENOMIC DNA]</scope>
    <source>
        <strain evidence="9 10">NRS-1717</strain>
    </source>
</reference>
<comment type="subcellular location">
    <subcellularLocation>
        <location evidence="1">Cell membrane</location>
        <topology evidence="1">Lipid-anchor</topology>
    </subcellularLocation>
</comment>
<evidence type="ECO:0000256" key="1">
    <source>
        <dbReference type="ARBA" id="ARBA00004193"/>
    </source>
</evidence>
<dbReference type="InterPro" id="IPR028082">
    <property type="entry name" value="Peripla_BP_I"/>
</dbReference>
<evidence type="ECO:0000259" key="8">
    <source>
        <dbReference type="Pfam" id="PF02608"/>
    </source>
</evidence>
<keyword evidence="3" id="KW-1003">Cell membrane</keyword>
<name>A0ABU6P1E4_9BACI</name>
<evidence type="ECO:0000313" key="10">
    <source>
        <dbReference type="Proteomes" id="UP001342826"/>
    </source>
</evidence>
<dbReference type="GeneID" id="301139265"/>
<feature type="chain" id="PRO_5046355048" evidence="7">
    <location>
        <begin position="22"/>
        <end position="316"/>
    </location>
</feature>
<sequence length="316" mass="35330">MLKYLGLVPILLLLLLGCSQATSTGKLHKVGLLVPETINDQVWGTKGYKGLLKIQSEFNVDVFYKEGMDNEQAVRQAVDEFRTKGVNLVFGHGSEYESFFNSISKDYPDIHFVFFNGETENSNVTSLNFESNAMGFFAGMVAGKMTKANHVGILASFEWQPEVDGYFEGAYYQNQAVDVNIKFVEHWDDVHKALQLLDEMIQEGVDVVYVAGDGYNVPAIEKLKAEGLFAIGYISDQSDLGEGAVLTSTVQHVDKLYELIAKKFNSNELKSGTLYFDFQDDVISLGQFSPLVEESFVKELEKSIENYKKTGKLPNQ</sequence>
<dbReference type="Pfam" id="PF02608">
    <property type="entry name" value="Bmp"/>
    <property type="match status" value="1"/>
</dbReference>
<feature type="signal peptide" evidence="7">
    <location>
        <begin position="1"/>
        <end position="21"/>
    </location>
</feature>
<comment type="caution">
    <text evidence="9">The sequence shown here is derived from an EMBL/GenBank/DDBJ whole genome shotgun (WGS) entry which is preliminary data.</text>
</comment>
<dbReference type="Gene3D" id="3.40.50.2300">
    <property type="match status" value="2"/>
</dbReference>
<dbReference type="InterPro" id="IPR003760">
    <property type="entry name" value="PnrA-like"/>
</dbReference>
<dbReference type="PANTHER" id="PTHR34296">
    <property type="entry name" value="TRANSCRIPTIONAL ACTIVATOR PROTEIN MED"/>
    <property type="match status" value="1"/>
</dbReference>
<dbReference type="Proteomes" id="UP001342826">
    <property type="component" value="Unassembled WGS sequence"/>
</dbReference>